<dbReference type="PANTHER" id="PTHR34538:SF4">
    <property type="entry name" value="EXPRESSED PROTEIN"/>
    <property type="match status" value="1"/>
</dbReference>
<dbReference type="FunCoup" id="B9SKN8">
    <property type="interactions" value="1"/>
</dbReference>
<proteinExistence type="predicted"/>
<keyword evidence="2" id="KW-1185">Reference proteome</keyword>
<name>B9SKN8_RICCO</name>
<dbReference type="AlphaFoldDB" id="B9SKN8"/>
<dbReference type="EMBL" id="EQ974003">
    <property type="protein sequence ID" value="EEF35835.1"/>
    <property type="molecule type" value="Genomic_DNA"/>
</dbReference>
<dbReference type="InParanoid" id="B9SKN8"/>
<gene>
    <name evidence="1" type="ORF">RCOM_0542820</name>
</gene>
<sequence length="122" mass="14235">MVFYAYNNSLSINTYPELTMKLVMKILSGQSVKKNQFIKWGKRIATTESAITLGNVRNRVPFSCCCGLRVLRQLLWKFRTQWKQALGWRRNSVKYSYDIHSYSLNFDDGLYHDNHSSKGSSQ</sequence>
<accession>B9SKN8</accession>
<dbReference type="eggNOG" id="ENOG502SDNK">
    <property type="taxonomic scope" value="Eukaryota"/>
</dbReference>
<protein>
    <submittedName>
        <fullName evidence="1">Uncharacterized protein</fullName>
    </submittedName>
</protein>
<evidence type="ECO:0000313" key="2">
    <source>
        <dbReference type="Proteomes" id="UP000008311"/>
    </source>
</evidence>
<dbReference type="Proteomes" id="UP000008311">
    <property type="component" value="Unassembled WGS sequence"/>
</dbReference>
<reference evidence="2" key="1">
    <citation type="journal article" date="2010" name="Nat. Biotechnol.">
        <title>Draft genome sequence of the oilseed species Ricinus communis.</title>
        <authorList>
            <person name="Chan A.P."/>
            <person name="Crabtree J."/>
            <person name="Zhao Q."/>
            <person name="Lorenzi H."/>
            <person name="Orvis J."/>
            <person name="Puiu D."/>
            <person name="Melake-Berhan A."/>
            <person name="Jones K.M."/>
            <person name="Redman J."/>
            <person name="Chen G."/>
            <person name="Cahoon E.B."/>
            <person name="Gedil M."/>
            <person name="Stanke M."/>
            <person name="Haas B.J."/>
            <person name="Wortman J.R."/>
            <person name="Fraser-Liggett C.M."/>
            <person name="Ravel J."/>
            <person name="Rabinowicz P.D."/>
        </authorList>
    </citation>
    <scope>NUCLEOTIDE SEQUENCE [LARGE SCALE GENOMIC DNA]</scope>
    <source>
        <strain evidence="2">cv. Hale</strain>
    </source>
</reference>
<evidence type="ECO:0000313" key="1">
    <source>
        <dbReference type="EMBL" id="EEF35835.1"/>
    </source>
</evidence>
<dbReference type="PANTHER" id="PTHR34538">
    <property type="entry name" value="EXPRESSED PROTEIN"/>
    <property type="match status" value="1"/>
</dbReference>
<organism evidence="1 2">
    <name type="scientific">Ricinus communis</name>
    <name type="common">Castor bean</name>
    <dbReference type="NCBI Taxonomy" id="3988"/>
    <lineage>
        <taxon>Eukaryota</taxon>
        <taxon>Viridiplantae</taxon>
        <taxon>Streptophyta</taxon>
        <taxon>Embryophyta</taxon>
        <taxon>Tracheophyta</taxon>
        <taxon>Spermatophyta</taxon>
        <taxon>Magnoliopsida</taxon>
        <taxon>eudicotyledons</taxon>
        <taxon>Gunneridae</taxon>
        <taxon>Pentapetalae</taxon>
        <taxon>rosids</taxon>
        <taxon>fabids</taxon>
        <taxon>Malpighiales</taxon>
        <taxon>Euphorbiaceae</taxon>
        <taxon>Acalyphoideae</taxon>
        <taxon>Acalypheae</taxon>
        <taxon>Ricinus</taxon>
    </lineage>
</organism>